<evidence type="ECO:0000256" key="5">
    <source>
        <dbReference type="ARBA" id="ARBA00023015"/>
    </source>
</evidence>
<dbReference type="OrthoDB" id="6077919at2759"/>
<dbReference type="PANTHER" id="PTHR46179">
    <property type="entry name" value="ZINC FINGER PROTEIN"/>
    <property type="match status" value="1"/>
</dbReference>
<dbReference type="InterPro" id="IPR036236">
    <property type="entry name" value="Znf_C2H2_sf"/>
</dbReference>
<feature type="compositionally biased region" description="Polar residues" evidence="9">
    <location>
        <begin position="217"/>
        <end position="235"/>
    </location>
</feature>
<keyword evidence="6" id="KW-0804">Transcription</keyword>
<evidence type="ECO:0000259" key="10">
    <source>
        <dbReference type="PROSITE" id="PS50157"/>
    </source>
</evidence>
<dbReference type="InterPro" id="IPR051061">
    <property type="entry name" value="Zinc_finger_trans_reg"/>
</dbReference>
<comment type="subcellular location">
    <subcellularLocation>
        <location evidence="1">Nucleus</location>
    </subcellularLocation>
</comment>
<keyword evidence="7" id="KW-0539">Nucleus</keyword>
<accession>A0A9W6YWY1</accession>
<comment type="caution">
    <text evidence="11">The sequence shown here is derived from an EMBL/GenBank/DDBJ whole genome shotgun (WGS) entry which is preliminary data.</text>
</comment>
<feature type="region of interest" description="Disordered" evidence="9">
    <location>
        <begin position="317"/>
        <end position="345"/>
    </location>
</feature>
<dbReference type="PROSITE" id="PS50157">
    <property type="entry name" value="ZINC_FINGER_C2H2_2"/>
    <property type="match status" value="2"/>
</dbReference>
<evidence type="ECO:0000313" key="11">
    <source>
        <dbReference type="EMBL" id="GMG22007.1"/>
    </source>
</evidence>
<keyword evidence="3 8" id="KW-0863">Zinc-finger</keyword>
<proteinExistence type="predicted"/>
<organism evidence="11 12">
    <name type="scientific">Ambrosiozyma monospora</name>
    <name type="common">Yeast</name>
    <name type="synonym">Endomycopsis monosporus</name>
    <dbReference type="NCBI Taxonomy" id="43982"/>
    <lineage>
        <taxon>Eukaryota</taxon>
        <taxon>Fungi</taxon>
        <taxon>Dikarya</taxon>
        <taxon>Ascomycota</taxon>
        <taxon>Saccharomycotina</taxon>
        <taxon>Pichiomycetes</taxon>
        <taxon>Pichiales</taxon>
        <taxon>Pichiaceae</taxon>
        <taxon>Ambrosiozyma</taxon>
    </lineage>
</organism>
<feature type="compositionally biased region" description="Polar residues" evidence="9">
    <location>
        <begin position="244"/>
        <end position="253"/>
    </location>
</feature>
<protein>
    <submittedName>
        <fullName evidence="11">Unnamed protein product</fullName>
    </submittedName>
</protein>
<reference evidence="11" key="1">
    <citation type="submission" date="2023-04" db="EMBL/GenBank/DDBJ databases">
        <title>Ambrosiozyma monospora NBRC 1965.</title>
        <authorList>
            <person name="Ichikawa N."/>
            <person name="Sato H."/>
            <person name="Tonouchi N."/>
        </authorList>
    </citation>
    <scope>NUCLEOTIDE SEQUENCE</scope>
    <source>
        <strain evidence="11">NBRC 1965</strain>
    </source>
</reference>
<evidence type="ECO:0000313" key="12">
    <source>
        <dbReference type="Proteomes" id="UP001165063"/>
    </source>
</evidence>
<keyword evidence="2" id="KW-0479">Metal-binding</keyword>
<dbReference type="GO" id="GO:0005634">
    <property type="term" value="C:nucleus"/>
    <property type="evidence" value="ECO:0007669"/>
    <property type="project" value="UniProtKB-SubCell"/>
</dbReference>
<evidence type="ECO:0000256" key="7">
    <source>
        <dbReference type="ARBA" id="ARBA00023242"/>
    </source>
</evidence>
<dbReference type="GO" id="GO:0006357">
    <property type="term" value="P:regulation of transcription by RNA polymerase II"/>
    <property type="evidence" value="ECO:0007669"/>
    <property type="project" value="TreeGrafter"/>
</dbReference>
<feature type="compositionally biased region" description="Basic residues" evidence="9">
    <location>
        <begin position="333"/>
        <end position="343"/>
    </location>
</feature>
<evidence type="ECO:0000256" key="1">
    <source>
        <dbReference type="ARBA" id="ARBA00004123"/>
    </source>
</evidence>
<keyword evidence="5" id="KW-0805">Transcription regulation</keyword>
<keyword evidence="12" id="KW-1185">Reference proteome</keyword>
<dbReference type="EMBL" id="BSXU01000879">
    <property type="protein sequence ID" value="GMG22007.1"/>
    <property type="molecule type" value="Genomic_DNA"/>
</dbReference>
<feature type="region of interest" description="Disordered" evidence="9">
    <location>
        <begin position="211"/>
        <end position="262"/>
    </location>
</feature>
<dbReference type="GO" id="GO:0008270">
    <property type="term" value="F:zinc ion binding"/>
    <property type="evidence" value="ECO:0007669"/>
    <property type="project" value="UniProtKB-KW"/>
</dbReference>
<feature type="compositionally biased region" description="Polar residues" evidence="9">
    <location>
        <begin position="317"/>
        <end position="332"/>
    </location>
</feature>
<feature type="domain" description="C2H2-type" evidence="10">
    <location>
        <begin position="383"/>
        <end position="410"/>
    </location>
</feature>
<evidence type="ECO:0000256" key="2">
    <source>
        <dbReference type="ARBA" id="ARBA00022723"/>
    </source>
</evidence>
<dbReference type="Proteomes" id="UP001165063">
    <property type="component" value="Unassembled WGS sequence"/>
</dbReference>
<dbReference type="Pfam" id="PF00096">
    <property type="entry name" value="zf-C2H2"/>
    <property type="match status" value="2"/>
</dbReference>
<evidence type="ECO:0000256" key="8">
    <source>
        <dbReference type="PROSITE-ProRule" id="PRU00042"/>
    </source>
</evidence>
<evidence type="ECO:0000256" key="6">
    <source>
        <dbReference type="ARBA" id="ARBA00023163"/>
    </source>
</evidence>
<dbReference type="SUPFAM" id="SSF57667">
    <property type="entry name" value="beta-beta-alpha zinc fingers"/>
    <property type="match status" value="1"/>
</dbReference>
<keyword evidence="4" id="KW-0862">Zinc</keyword>
<feature type="compositionally biased region" description="Polar residues" evidence="9">
    <location>
        <begin position="73"/>
        <end position="82"/>
    </location>
</feature>
<evidence type="ECO:0000256" key="3">
    <source>
        <dbReference type="ARBA" id="ARBA00022771"/>
    </source>
</evidence>
<evidence type="ECO:0000256" key="9">
    <source>
        <dbReference type="SAM" id="MobiDB-lite"/>
    </source>
</evidence>
<gene>
    <name evidence="11" type="ORF">Amon01_000242800</name>
</gene>
<dbReference type="InterPro" id="IPR013087">
    <property type="entry name" value="Znf_C2H2_type"/>
</dbReference>
<sequence length="439" mass="49484">MNSVPYYIYGSSFNSTNSTTSQNQQSEPLDLFQYPYMSSFTSSVSGSGDSQTPRNKDTMQLPIGFLNHGHDSSAVTDSSANANPLPSQPQSQFQLPTQNQIQSQSGMDSFDQEYMYLQAQALQSSSHSQSQSQYQCQYQNYQMTPQPAYNQYQIQQSDPYSVLEPAAEPEPTTTTASMPSYSFSQVESPLTYHPVSLVAPHTTYQREIAEATASRMGGNSSDETETVRSTSSNSPGGHPRHRQNGSYPYQNADASGVSLGQVGDSDVSSTFFQPNVTSHSTPSYMVQNQVQYKNHDPNQSHSHLYSFSQSQINYSPLQQNEPTLSSPASSPTRVKKPRNRRKMIRDEDKPYKCDYEGCGLSYTKKDRLKKHIENKHASVTPEFVCLVCSKKYGSDDDLKRHRNTHTDRYKCHFCGIYRGDRKDRFEKHKEKCAKKFQCP</sequence>
<feature type="compositionally biased region" description="Low complexity" evidence="9">
    <location>
        <begin position="83"/>
        <end position="97"/>
    </location>
</feature>
<name>A0A9W6YWY1_AMBMO</name>
<feature type="domain" description="C2H2-type" evidence="10">
    <location>
        <begin position="351"/>
        <end position="381"/>
    </location>
</feature>
<dbReference type="SMART" id="SM00355">
    <property type="entry name" value="ZnF_C2H2"/>
    <property type="match status" value="3"/>
</dbReference>
<dbReference type="Gene3D" id="3.30.160.60">
    <property type="entry name" value="Classic Zinc Finger"/>
    <property type="match status" value="2"/>
</dbReference>
<dbReference type="PANTHER" id="PTHR46179:SF13">
    <property type="entry name" value="C2H2-TYPE DOMAIN-CONTAINING PROTEIN"/>
    <property type="match status" value="1"/>
</dbReference>
<feature type="region of interest" description="Disordered" evidence="9">
    <location>
        <begin position="42"/>
        <end position="97"/>
    </location>
</feature>
<dbReference type="PROSITE" id="PS00028">
    <property type="entry name" value="ZINC_FINGER_C2H2_1"/>
    <property type="match status" value="2"/>
</dbReference>
<dbReference type="AlphaFoldDB" id="A0A9W6YWY1"/>
<evidence type="ECO:0000256" key="4">
    <source>
        <dbReference type="ARBA" id="ARBA00022833"/>
    </source>
</evidence>